<accession>A0A563EEX1</accession>
<gene>
    <name evidence="1" type="ORF">FKR81_41985</name>
</gene>
<proteinExistence type="predicted"/>
<dbReference type="EMBL" id="VOBR01000058">
    <property type="protein sequence ID" value="TWP43813.1"/>
    <property type="molecule type" value="Genomic_DNA"/>
</dbReference>
<keyword evidence="2" id="KW-1185">Reference proteome</keyword>
<organism evidence="1 2">
    <name type="scientific">Lentzea tibetensis</name>
    <dbReference type="NCBI Taxonomy" id="2591470"/>
    <lineage>
        <taxon>Bacteria</taxon>
        <taxon>Bacillati</taxon>
        <taxon>Actinomycetota</taxon>
        <taxon>Actinomycetes</taxon>
        <taxon>Pseudonocardiales</taxon>
        <taxon>Pseudonocardiaceae</taxon>
        <taxon>Lentzea</taxon>
    </lineage>
</organism>
<protein>
    <submittedName>
        <fullName evidence="1">Uncharacterized protein</fullName>
    </submittedName>
</protein>
<evidence type="ECO:0000313" key="1">
    <source>
        <dbReference type="EMBL" id="TWP43813.1"/>
    </source>
</evidence>
<name>A0A563EEX1_9PSEU</name>
<sequence length="282" mass="30917">MLHPVHSSFQLPATYVALCEFLRDNRDFHDDQVPKWSDVWSDLLLCDGGPLNPLEDADAPVEEDPIELSYRSQPMEIVPFGWEGGDALHYGWAVLAPELDLDDHACVSFAPIDGHAVWLGDDTMQGLENLLVGRVANWTKWGEGGELSPAERSSWAVLCRALELRPLVGSPEITAGARSSRRISPAVPPGWMYEPTADGLGVLAEASAFASDDTIPGDPVTDEDWIEHAREHITAGYPATALVILKDIGGETPAVQAMREAYQALGRTMHVERADAWLRFNP</sequence>
<dbReference type="OrthoDB" id="4041024at2"/>
<dbReference type="AlphaFoldDB" id="A0A563EEX1"/>
<dbReference type="RefSeq" id="WP_146361025.1">
    <property type="nucleotide sequence ID" value="NZ_VOBR01000058.1"/>
</dbReference>
<dbReference type="Proteomes" id="UP000316639">
    <property type="component" value="Unassembled WGS sequence"/>
</dbReference>
<comment type="caution">
    <text evidence="1">The sequence shown here is derived from an EMBL/GenBank/DDBJ whole genome shotgun (WGS) entry which is preliminary data.</text>
</comment>
<evidence type="ECO:0000313" key="2">
    <source>
        <dbReference type="Proteomes" id="UP000316639"/>
    </source>
</evidence>
<reference evidence="1 2" key="1">
    <citation type="submission" date="2019-07" db="EMBL/GenBank/DDBJ databases">
        <title>Lentzea xizangensis sp. nov., isolated from Qinghai-Tibetan Plateau Soils.</title>
        <authorList>
            <person name="Huang J."/>
        </authorList>
    </citation>
    <scope>NUCLEOTIDE SEQUENCE [LARGE SCALE GENOMIC DNA]</scope>
    <source>
        <strain evidence="1 2">FXJ1.1311</strain>
    </source>
</reference>